<gene>
    <name evidence="1" type="ORF">COT42_00200</name>
</gene>
<organism evidence="1 2">
    <name type="scientific">Candidatus Saganbacteria bacterium CG08_land_8_20_14_0_20_45_16</name>
    <dbReference type="NCBI Taxonomy" id="2014293"/>
    <lineage>
        <taxon>Bacteria</taxon>
        <taxon>Bacillati</taxon>
        <taxon>Saganbacteria</taxon>
    </lineage>
</organism>
<dbReference type="Proteomes" id="UP000231343">
    <property type="component" value="Unassembled WGS sequence"/>
</dbReference>
<sequence>MKKLIGCLLVFLVGVLCLATYATPSIDRSRIPTLVNIRVVYSDGHGIVTGANRECWVYVWRVERGSPMLTQVTKGKTTNGTFVARLATGNYIATVQKTGLGENIAQGAAYSKEPESFEIVMTPVVKIITVKLPFSLRGDMVSDSAD</sequence>
<proteinExistence type="predicted"/>
<comment type="caution">
    <text evidence="1">The sequence shown here is derived from an EMBL/GenBank/DDBJ whole genome shotgun (WGS) entry which is preliminary data.</text>
</comment>
<dbReference type="AlphaFoldDB" id="A0A2H0Y433"/>
<reference evidence="1 2" key="1">
    <citation type="submission" date="2017-09" db="EMBL/GenBank/DDBJ databases">
        <title>Depth-based differentiation of microbial function through sediment-hosted aquifers and enrichment of novel symbionts in the deep terrestrial subsurface.</title>
        <authorList>
            <person name="Probst A.J."/>
            <person name="Ladd B."/>
            <person name="Jarett J.K."/>
            <person name="Geller-Mcgrath D.E."/>
            <person name="Sieber C.M."/>
            <person name="Emerson J.B."/>
            <person name="Anantharaman K."/>
            <person name="Thomas B.C."/>
            <person name="Malmstrom R."/>
            <person name="Stieglmeier M."/>
            <person name="Klingl A."/>
            <person name="Woyke T."/>
            <person name="Ryan C.M."/>
            <person name="Banfield J.F."/>
        </authorList>
    </citation>
    <scope>NUCLEOTIDE SEQUENCE [LARGE SCALE GENOMIC DNA]</scope>
    <source>
        <strain evidence="1">CG08_land_8_20_14_0_20_45_16</strain>
    </source>
</reference>
<protein>
    <submittedName>
        <fullName evidence="1">Uncharacterized protein</fullName>
    </submittedName>
</protein>
<evidence type="ECO:0000313" key="1">
    <source>
        <dbReference type="EMBL" id="PIS31801.1"/>
    </source>
</evidence>
<accession>A0A2H0Y433</accession>
<evidence type="ECO:0000313" key="2">
    <source>
        <dbReference type="Proteomes" id="UP000231343"/>
    </source>
</evidence>
<dbReference type="EMBL" id="PEYM01000002">
    <property type="protein sequence ID" value="PIS31801.1"/>
    <property type="molecule type" value="Genomic_DNA"/>
</dbReference>
<name>A0A2H0Y433_UNCSA</name>